<dbReference type="EMBL" id="CAICTM010001541">
    <property type="protein sequence ID" value="CAB9524486.1"/>
    <property type="molecule type" value="Genomic_DNA"/>
</dbReference>
<dbReference type="InterPro" id="IPR052582">
    <property type="entry name" value="tRNA-DUS-like"/>
</dbReference>
<keyword evidence="4" id="KW-1185">Reference proteome</keyword>
<evidence type="ECO:0000259" key="2">
    <source>
        <dbReference type="Pfam" id="PF01207"/>
    </source>
</evidence>
<feature type="compositionally biased region" description="Basic and acidic residues" evidence="1">
    <location>
        <begin position="428"/>
        <end position="450"/>
    </location>
</feature>
<dbReference type="GO" id="GO:0005737">
    <property type="term" value="C:cytoplasm"/>
    <property type="evidence" value="ECO:0007669"/>
    <property type="project" value="TreeGrafter"/>
</dbReference>
<name>A0A9N8HSN1_9STRA</name>
<protein>
    <submittedName>
        <fullName evidence="3">Dihydrouridine(20) synthase</fullName>
    </submittedName>
</protein>
<feature type="compositionally biased region" description="Polar residues" evidence="1">
    <location>
        <begin position="410"/>
        <end position="426"/>
    </location>
</feature>
<reference evidence="3" key="1">
    <citation type="submission" date="2020-06" db="EMBL/GenBank/DDBJ databases">
        <authorList>
            <consortium name="Plant Systems Biology data submission"/>
        </authorList>
    </citation>
    <scope>NUCLEOTIDE SEQUENCE</scope>
    <source>
        <strain evidence="3">D6</strain>
    </source>
</reference>
<dbReference type="InterPro" id="IPR035587">
    <property type="entry name" value="DUS-like_FMN-bd"/>
</dbReference>
<evidence type="ECO:0000313" key="4">
    <source>
        <dbReference type="Proteomes" id="UP001153069"/>
    </source>
</evidence>
<dbReference type="OrthoDB" id="10262250at2759"/>
<feature type="region of interest" description="Disordered" evidence="1">
    <location>
        <begin position="403"/>
        <end position="450"/>
    </location>
</feature>
<gene>
    <name evidence="3" type="ORF">SEMRO_1543_G281160.1</name>
</gene>
<dbReference type="PANTHER" id="PTHR45936">
    <property type="entry name" value="TRNA-DIHYDROURIDINE(20) SYNTHASE [NAD(P)+]-LIKE"/>
    <property type="match status" value="1"/>
</dbReference>
<dbReference type="AlphaFoldDB" id="A0A9N8HSN1"/>
<evidence type="ECO:0000313" key="3">
    <source>
        <dbReference type="EMBL" id="CAB9524486.1"/>
    </source>
</evidence>
<accession>A0A9N8HSN1</accession>
<feature type="domain" description="DUS-like FMN-binding" evidence="2">
    <location>
        <begin position="17"/>
        <end position="333"/>
    </location>
</feature>
<dbReference type="InterPro" id="IPR013785">
    <property type="entry name" value="Aldolase_TIM"/>
</dbReference>
<dbReference type="Proteomes" id="UP001153069">
    <property type="component" value="Unassembled WGS sequence"/>
</dbReference>
<sequence length="450" mass="50098">MVSLTEKAAALYQGEALAPMVRASTTPLRTLALQYGADFVYSEEMVDRSLSDTIRVENEKLQTVDYIKDTTKLAPKVQRKLARDGNRSPLMFQVDRRIEKGKLVCQIGSGEPELALDAVLHVKQDVDAFDINMGCPKKFSVSGGMGSALLSDPDRACRIVKTLRDHLKEHPVSCKIRLLKDTQSTLDFITGLVNAGAHAIAVHARRPGDEAVNPAHWEDLEELMPLVRSKFPTLPLLINGDFYTRQEFTDFHKKYGTSGVLLARPALYNVSIFRKPPPKAAEENDNDATTTTYGYDSPLLLDKTTVVQEYLKHALRYNTHHKNVKYVASEMMTNRRTPTPRVNSMPVHFPGGQTIGKTCSCHSLEALCKLWDVRFSLFDGSKTKNVDHTPLPAGEHKYDDNYILQGEEPSGTTTSTATESKDNITGVSRKDTQDSSEYPNKRPRVEASAS</sequence>
<dbReference type="GO" id="GO:0017150">
    <property type="term" value="F:tRNA dihydrouridine synthase activity"/>
    <property type="evidence" value="ECO:0007669"/>
    <property type="project" value="TreeGrafter"/>
</dbReference>
<dbReference type="Pfam" id="PF01207">
    <property type="entry name" value="Dus"/>
    <property type="match status" value="1"/>
</dbReference>
<dbReference type="PANTHER" id="PTHR45936:SF1">
    <property type="entry name" value="TRNA-DIHYDROURIDINE(20) SYNTHASE [NAD(P)+]-LIKE"/>
    <property type="match status" value="1"/>
</dbReference>
<dbReference type="SUPFAM" id="SSF51395">
    <property type="entry name" value="FMN-linked oxidoreductases"/>
    <property type="match status" value="1"/>
</dbReference>
<dbReference type="Gene3D" id="3.20.20.70">
    <property type="entry name" value="Aldolase class I"/>
    <property type="match status" value="1"/>
</dbReference>
<evidence type="ECO:0000256" key="1">
    <source>
        <dbReference type="SAM" id="MobiDB-lite"/>
    </source>
</evidence>
<proteinExistence type="predicted"/>
<comment type="caution">
    <text evidence="3">The sequence shown here is derived from an EMBL/GenBank/DDBJ whole genome shotgun (WGS) entry which is preliminary data.</text>
</comment>
<dbReference type="CDD" id="cd02801">
    <property type="entry name" value="DUS_like_FMN"/>
    <property type="match status" value="1"/>
</dbReference>
<organism evidence="3 4">
    <name type="scientific">Seminavis robusta</name>
    <dbReference type="NCBI Taxonomy" id="568900"/>
    <lineage>
        <taxon>Eukaryota</taxon>
        <taxon>Sar</taxon>
        <taxon>Stramenopiles</taxon>
        <taxon>Ochrophyta</taxon>
        <taxon>Bacillariophyta</taxon>
        <taxon>Bacillariophyceae</taxon>
        <taxon>Bacillariophycidae</taxon>
        <taxon>Naviculales</taxon>
        <taxon>Naviculaceae</taxon>
        <taxon>Seminavis</taxon>
    </lineage>
</organism>